<evidence type="ECO:0000313" key="1">
    <source>
        <dbReference type="EMBL" id="VAW55780.1"/>
    </source>
</evidence>
<organism evidence="1">
    <name type="scientific">hydrothermal vent metagenome</name>
    <dbReference type="NCBI Taxonomy" id="652676"/>
    <lineage>
        <taxon>unclassified sequences</taxon>
        <taxon>metagenomes</taxon>
        <taxon>ecological metagenomes</taxon>
    </lineage>
</organism>
<gene>
    <name evidence="1" type="ORF">MNBD_GAMMA07-752</name>
</gene>
<sequence>MNNNKMLNKGDRVRIISTGQEVTIDQVSAYGFSIIKFKSGGTYNLLNHKFKSTINLNNHSKPYEIER</sequence>
<dbReference type="EMBL" id="UOFF01000114">
    <property type="protein sequence ID" value="VAW55780.1"/>
    <property type="molecule type" value="Genomic_DNA"/>
</dbReference>
<reference evidence="1" key="1">
    <citation type="submission" date="2018-06" db="EMBL/GenBank/DDBJ databases">
        <authorList>
            <person name="Zhirakovskaya E."/>
        </authorList>
    </citation>
    <scope>NUCLEOTIDE SEQUENCE</scope>
</reference>
<dbReference type="AlphaFoldDB" id="A0A3B0WTD4"/>
<proteinExistence type="predicted"/>
<accession>A0A3B0WTD4</accession>
<name>A0A3B0WTD4_9ZZZZ</name>
<protein>
    <submittedName>
        <fullName evidence="1">Uncharacterized protein</fullName>
    </submittedName>
</protein>